<dbReference type="EMBL" id="PDOB01000010">
    <property type="protein sequence ID" value="PIL40227.1"/>
    <property type="molecule type" value="Genomic_DNA"/>
</dbReference>
<reference evidence="2 3" key="1">
    <citation type="submission" date="2017-10" db="EMBL/GenBank/DDBJ databases">
        <title>Massilia psychrophilum sp. nov., a novel purple-pigmented bacterium isolated from Tianshan glacier, Xinjiang Municipality, China.</title>
        <authorList>
            <person name="Wang H."/>
        </authorList>
    </citation>
    <scope>NUCLEOTIDE SEQUENCE [LARGE SCALE GENOMIC DNA]</scope>
    <source>
        <strain evidence="2 3">JCM 30813</strain>
    </source>
</reference>
<dbReference type="Proteomes" id="UP000228593">
    <property type="component" value="Unassembled WGS sequence"/>
</dbReference>
<dbReference type="AlphaFoldDB" id="A0A2G8T2E2"/>
<sequence>MNAEGRALRFNCNGSGLVGIVEVPERPLPRGVLVVTGGPQYRVGSHRQFTMLARGLSQRGLPVMRFDRRGMGDSEGEPRGFERIDDDIRAAMKEFFMQMPELREVVIWGLCDAAAAAALYVATDERVCGLVLLNPWVRTQLDDVAVWNKVPDGKRNVFAGAAPLPQRVADSLARYAGQVLVILSGDDLMAAEFARVMARHEVRARRIDVSGASHTFASHKWRAQVAEASANWIMSW</sequence>
<dbReference type="NCBIfam" id="TIGR03100">
    <property type="entry name" value="hydr1_PEP"/>
    <property type="match status" value="1"/>
</dbReference>
<accession>A0A2G8T2E2</accession>
<dbReference type="OrthoDB" id="5379975at2"/>
<protein>
    <submittedName>
        <fullName evidence="2">Hydrolase 1, exosortase A system-associated</fullName>
    </submittedName>
</protein>
<proteinExistence type="predicted"/>
<dbReference type="Gene3D" id="3.40.50.1820">
    <property type="entry name" value="alpha/beta hydrolase"/>
    <property type="match status" value="1"/>
</dbReference>
<gene>
    <name evidence="2" type="ORF">CR103_08560</name>
</gene>
<dbReference type="Pfam" id="PF00561">
    <property type="entry name" value="Abhydrolase_1"/>
    <property type="match status" value="1"/>
</dbReference>
<evidence type="ECO:0000259" key="1">
    <source>
        <dbReference type="Pfam" id="PF00561"/>
    </source>
</evidence>
<evidence type="ECO:0000313" key="2">
    <source>
        <dbReference type="EMBL" id="PIL40227.1"/>
    </source>
</evidence>
<dbReference type="RefSeq" id="WP_099915569.1">
    <property type="nucleotide sequence ID" value="NZ_BMHS01000011.1"/>
</dbReference>
<feature type="domain" description="AB hydrolase-1" evidence="1">
    <location>
        <begin position="32"/>
        <end position="167"/>
    </location>
</feature>
<dbReference type="GO" id="GO:0016787">
    <property type="term" value="F:hydrolase activity"/>
    <property type="evidence" value="ECO:0007669"/>
    <property type="project" value="UniProtKB-KW"/>
</dbReference>
<dbReference type="InterPro" id="IPR029058">
    <property type="entry name" value="AB_hydrolase_fold"/>
</dbReference>
<name>A0A2G8T2E2_9BURK</name>
<evidence type="ECO:0000313" key="3">
    <source>
        <dbReference type="Proteomes" id="UP000228593"/>
    </source>
</evidence>
<organism evidence="2 3">
    <name type="scientific">Massilia psychrophila</name>
    <dbReference type="NCBI Taxonomy" id="1603353"/>
    <lineage>
        <taxon>Bacteria</taxon>
        <taxon>Pseudomonadati</taxon>
        <taxon>Pseudomonadota</taxon>
        <taxon>Betaproteobacteria</taxon>
        <taxon>Burkholderiales</taxon>
        <taxon>Oxalobacteraceae</taxon>
        <taxon>Telluria group</taxon>
        <taxon>Massilia</taxon>
    </lineage>
</organism>
<comment type="caution">
    <text evidence="2">The sequence shown here is derived from an EMBL/GenBank/DDBJ whole genome shotgun (WGS) entry which is preliminary data.</text>
</comment>
<dbReference type="InterPro" id="IPR017531">
    <property type="entry name" value="Hydrolase-1_PEP"/>
</dbReference>
<dbReference type="InterPro" id="IPR000073">
    <property type="entry name" value="AB_hydrolase_1"/>
</dbReference>
<keyword evidence="2" id="KW-0378">Hydrolase</keyword>
<keyword evidence="3" id="KW-1185">Reference proteome</keyword>
<dbReference type="SUPFAM" id="SSF53474">
    <property type="entry name" value="alpha/beta-Hydrolases"/>
    <property type="match status" value="1"/>
</dbReference>